<dbReference type="InterPro" id="IPR005122">
    <property type="entry name" value="Uracil-DNA_glycosylase-like"/>
</dbReference>
<proteinExistence type="predicted"/>
<accession>A0A1G6T8M1</accession>
<reference evidence="3" key="1">
    <citation type="submission" date="2016-10" db="EMBL/GenBank/DDBJ databases">
        <authorList>
            <person name="Varghese N."/>
            <person name="Submissions S."/>
        </authorList>
    </citation>
    <scope>NUCLEOTIDE SEQUENCE [LARGE SCALE GENOMIC DNA]</scope>
    <source>
        <strain evidence="3">DSM 25811 / CCM 8410 / LMG 26954 / E90</strain>
    </source>
</reference>
<name>A0A1G6T8M1_NIADE</name>
<dbReference type="AlphaFoldDB" id="A0A1G6T8M1"/>
<evidence type="ECO:0000313" key="2">
    <source>
        <dbReference type="EMBL" id="SDD24886.1"/>
    </source>
</evidence>
<dbReference type="InterPro" id="IPR036895">
    <property type="entry name" value="Uracil-DNA_glycosylase-like_sf"/>
</dbReference>
<evidence type="ECO:0000313" key="3">
    <source>
        <dbReference type="Proteomes" id="UP000198757"/>
    </source>
</evidence>
<sequence length="260" mass="30199">MITTQFCKDFPKSIELFNLIQEKIITMNPEEVKAIYSTWSNNYDNNEKHNDKVLDVDRINPSILTEKNRSNGSLFGIDFPSWFGDYNSGKRIMIVGIDPLRNEVAFKNSDKKNNVIIGTPYGFHNSATPKVKKYAFAKQLSEKNFIYLTDIFKIYFKLDKGARRSYDIFSEEKNHFRLILLKELEIINPDLIISLGHLADFFFKSIIKQTDIAYKNLKHPSARPNILLKFLTDEGQKESTKHDDIKSSYSNIINNILLKK</sequence>
<dbReference type="Proteomes" id="UP000198757">
    <property type="component" value="Unassembled WGS sequence"/>
</dbReference>
<dbReference type="Gene3D" id="3.40.470.10">
    <property type="entry name" value="Uracil-DNA glycosylase-like domain"/>
    <property type="match status" value="1"/>
</dbReference>
<dbReference type="Pfam" id="PF03167">
    <property type="entry name" value="UDG"/>
    <property type="match status" value="1"/>
</dbReference>
<evidence type="ECO:0000259" key="1">
    <source>
        <dbReference type="Pfam" id="PF03167"/>
    </source>
</evidence>
<protein>
    <submittedName>
        <fullName evidence="2">Uracil DNA glycosylase superfamily protein</fullName>
    </submittedName>
</protein>
<organism evidence="2 3">
    <name type="scientific">Niabella drilacis (strain DSM 25811 / CCM 8410 / CCUG 62505 / LMG 26954 / E90)</name>
    <dbReference type="NCBI Taxonomy" id="1285928"/>
    <lineage>
        <taxon>Bacteria</taxon>
        <taxon>Pseudomonadati</taxon>
        <taxon>Bacteroidota</taxon>
        <taxon>Chitinophagia</taxon>
        <taxon>Chitinophagales</taxon>
        <taxon>Chitinophagaceae</taxon>
        <taxon>Niabella</taxon>
    </lineage>
</organism>
<keyword evidence="3" id="KW-1185">Reference proteome</keyword>
<gene>
    <name evidence="2" type="ORF">SAMN04487894_107121</name>
</gene>
<dbReference type="OrthoDB" id="1495478at2"/>
<dbReference type="EMBL" id="FMZO01000007">
    <property type="protein sequence ID" value="SDD24886.1"/>
    <property type="molecule type" value="Genomic_DNA"/>
</dbReference>
<feature type="domain" description="Uracil-DNA glycosylase-like" evidence="1">
    <location>
        <begin position="83"/>
        <end position="223"/>
    </location>
</feature>